<reference evidence="8 9" key="1">
    <citation type="submission" date="2018-01" db="EMBL/GenBank/DDBJ databases">
        <title>Genome sequence of a Cantenovulum-like bacteria.</title>
        <authorList>
            <person name="Tan W.R."/>
            <person name="Lau N.-S."/>
            <person name="Go F."/>
            <person name="Amirul A.-A.A."/>
        </authorList>
    </citation>
    <scope>NUCLEOTIDE SEQUENCE [LARGE SCALE GENOMIC DNA]</scope>
    <source>
        <strain evidence="8 9">CCB-QB4</strain>
    </source>
</reference>
<evidence type="ECO:0000256" key="1">
    <source>
        <dbReference type="ARBA" id="ARBA00004442"/>
    </source>
</evidence>
<protein>
    <submittedName>
        <fullName evidence="8">TonB-dependent receptor</fullName>
    </submittedName>
</protein>
<keyword evidence="4" id="KW-0798">TonB box</keyword>
<dbReference type="SUPFAM" id="SSF56935">
    <property type="entry name" value="Porins"/>
    <property type="match status" value="2"/>
</dbReference>
<dbReference type="Proteomes" id="UP000244441">
    <property type="component" value="Chromosome"/>
</dbReference>
<evidence type="ECO:0000256" key="4">
    <source>
        <dbReference type="RuleBase" id="RU003357"/>
    </source>
</evidence>
<feature type="signal peptide" evidence="5">
    <location>
        <begin position="1"/>
        <end position="25"/>
    </location>
</feature>
<dbReference type="OrthoDB" id="8727862at2"/>
<keyword evidence="3" id="KW-0998">Cell outer membrane</keyword>
<feature type="domain" description="TonB-dependent receptor plug" evidence="7">
    <location>
        <begin position="60"/>
        <end position="168"/>
    </location>
</feature>
<dbReference type="KEGG" id="cate:C2869_00460"/>
<dbReference type="GO" id="GO:0009279">
    <property type="term" value="C:cell outer membrane"/>
    <property type="evidence" value="ECO:0007669"/>
    <property type="project" value="UniProtKB-SubCell"/>
</dbReference>
<dbReference type="Pfam" id="PF00593">
    <property type="entry name" value="TonB_dep_Rec_b-barrel"/>
    <property type="match status" value="1"/>
</dbReference>
<dbReference type="InterPro" id="IPR012910">
    <property type="entry name" value="Plug_dom"/>
</dbReference>
<feature type="domain" description="TonB-dependent receptor-like beta-barrel" evidence="6">
    <location>
        <begin position="761"/>
        <end position="1181"/>
    </location>
</feature>
<sequence>MTHQFKLKAISVAIAASFMATPLYAAPEDDKEKAEDDVEVIEITGFSASLRKAMNAKRFAAGVSDSIHAEDVGKSTDQNIADALSRVTGVTVQEEGGEGTRISIRGAGAHLNQISMNGVALTGGLSDPSGEEGQNNSVDLSTFSSDILASIDVQKTASADQDEGSLGGSVILNTVKPLNLNKPRRNFTIEARHNEFAGESDYRLNASFSEKFLDDTLGFMVTVSKDTQSIRQDRINIDWADGAVEIMDSRSGGANRVARNLAKQEIRVQNYQRYTREESQAIAQDNSLEGMIKTDDNGNRLLVPLDTLEGYDANDATQYLHQGDLFVLARENADFSLNTDDRERFSLSTAIQFRPTDETEIQLDINHTKQDVYTDNQVLRMNISPLVLIHEDDDNLELNTVDVGTNTLERSLSRSQTGEFRRTQGLRTQETNVVTLNLEQQLTDDLKMSLKAGYSKTSDETPDLNDEDRFLTIGTAQWGTRQPLEAMPVQETIGYDCLSGSLEDCSWQTGTQNAEFDAFDGSINSATSRFNPFDVFSRHLGNFNLRNNKQDDTNKSIFLDFDWDVDLLNITTLEFGAKWAKRNKDVRVQDIAFTNSRDLQDVESGEPLDDKGLQSVKLIDILASEAFPYNDFAEDLQIDRGAAFFGGWPMLDANKALTALADKDGSEIGFRPRIGGTRFIETETLAAYFKANFEFFDGQLTGNVGVRYIKDESVATGVGGINFIGTAHMFDPYNLLIERGLADIEGSPQCPQAIMQGTDQRYQPVNNDQLTGCWDWAITHAYIRNDANTFPVDENGNWQIAGANGQVGPDVNRRVRINYDTTPPTIEQNDPRGEFYNIAGDLITTSNWNHRQFGAQGVMWPYLDRSTMQWGPAFEKYGIQVQERTAFVTNTGEADIWLPSLNLNYALSDKMIGRFAVTKTMTRPNFDSLNPRVQITEQQWEDSSGSAGNTKLQPLSSTNIDVSWEWYFNESGLLSVALFHKDMVNFEETINTPYHYKDVREDYELSDADLLLDYKASREVGDADNCMPLRLTGGFFDEWNITCDIALIDVVKNGRGATTKGLELNYNQTYDMLPGALSALGVSFNYTYQQSESDAEEIGTSGVFLKPLPQPFTPENSANTTIFWEKDGIQLRLASRYTDVQLVNRGLTGAATWQEASNRIDFSSSYKLTDNLSITFQATNLTDETRRIFLTSANTKSADTNDLDRDTVYLDEGNALEGGVSTTRTAALYKTGRQFRLGLRGTF</sequence>
<evidence type="ECO:0000259" key="7">
    <source>
        <dbReference type="Pfam" id="PF07715"/>
    </source>
</evidence>
<dbReference type="InterPro" id="IPR037066">
    <property type="entry name" value="Plug_dom_sf"/>
</dbReference>
<dbReference type="InterPro" id="IPR000531">
    <property type="entry name" value="Beta-barrel_TonB"/>
</dbReference>
<dbReference type="InterPro" id="IPR036942">
    <property type="entry name" value="Beta-barrel_TonB_sf"/>
</dbReference>
<evidence type="ECO:0000313" key="9">
    <source>
        <dbReference type="Proteomes" id="UP000244441"/>
    </source>
</evidence>
<dbReference type="PANTHER" id="PTHR40980:SF3">
    <property type="entry name" value="TONB-DEPENDENT RECEPTOR-LIKE BETA-BARREL DOMAIN-CONTAINING PROTEIN"/>
    <property type="match status" value="1"/>
</dbReference>
<dbReference type="NCBIfam" id="TIGR01782">
    <property type="entry name" value="TonB-Xanth-Caul"/>
    <property type="match status" value="1"/>
</dbReference>
<dbReference type="RefSeq" id="WP_108601082.1">
    <property type="nucleotide sequence ID" value="NZ_CP026604.1"/>
</dbReference>
<evidence type="ECO:0000313" key="8">
    <source>
        <dbReference type="EMBL" id="AWB65003.1"/>
    </source>
</evidence>
<evidence type="ECO:0000256" key="3">
    <source>
        <dbReference type="ARBA" id="ARBA00023237"/>
    </source>
</evidence>
<comment type="similarity">
    <text evidence="4">Belongs to the TonB-dependent receptor family.</text>
</comment>
<name>A0A2S0VLB6_9ALTE</name>
<keyword evidence="9" id="KW-1185">Reference proteome</keyword>
<dbReference type="EMBL" id="CP026604">
    <property type="protein sequence ID" value="AWB65003.1"/>
    <property type="molecule type" value="Genomic_DNA"/>
</dbReference>
<dbReference type="Gene3D" id="2.170.130.10">
    <property type="entry name" value="TonB-dependent receptor, plug domain"/>
    <property type="match status" value="1"/>
</dbReference>
<evidence type="ECO:0000256" key="5">
    <source>
        <dbReference type="SAM" id="SignalP"/>
    </source>
</evidence>
<dbReference type="AlphaFoldDB" id="A0A2S0VLB6"/>
<proteinExistence type="inferred from homology"/>
<dbReference type="Gene3D" id="2.40.170.20">
    <property type="entry name" value="TonB-dependent receptor, beta-barrel domain"/>
    <property type="match status" value="2"/>
</dbReference>
<comment type="subcellular location">
    <subcellularLocation>
        <location evidence="1 4">Cell outer membrane</location>
    </subcellularLocation>
</comment>
<dbReference type="InterPro" id="IPR010104">
    <property type="entry name" value="TonB_rcpt_bac"/>
</dbReference>
<evidence type="ECO:0000256" key="2">
    <source>
        <dbReference type="ARBA" id="ARBA00023136"/>
    </source>
</evidence>
<keyword evidence="2 4" id="KW-0472">Membrane</keyword>
<feature type="chain" id="PRO_5015558619" evidence="5">
    <location>
        <begin position="26"/>
        <end position="1243"/>
    </location>
</feature>
<organism evidence="8 9">
    <name type="scientific">Saccharobesus litoralis</name>
    <dbReference type="NCBI Taxonomy" id="2172099"/>
    <lineage>
        <taxon>Bacteria</taxon>
        <taxon>Pseudomonadati</taxon>
        <taxon>Pseudomonadota</taxon>
        <taxon>Gammaproteobacteria</taxon>
        <taxon>Alteromonadales</taxon>
        <taxon>Alteromonadaceae</taxon>
        <taxon>Saccharobesus</taxon>
    </lineage>
</organism>
<dbReference type="Pfam" id="PF07715">
    <property type="entry name" value="Plug"/>
    <property type="match status" value="1"/>
</dbReference>
<keyword evidence="5" id="KW-0732">Signal</keyword>
<accession>A0A2S0VLB6</accession>
<gene>
    <name evidence="8" type="ORF">C2869_00460</name>
</gene>
<evidence type="ECO:0000259" key="6">
    <source>
        <dbReference type="Pfam" id="PF00593"/>
    </source>
</evidence>
<keyword evidence="8" id="KW-0675">Receptor</keyword>
<dbReference type="PANTHER" id="PTHR40980">
    <property type="entry name" value="PLUG DOMAIN-CONTAINING PROTEIN"/>
    <property type="match status" value="1"/>
</dbReference>